<dbReference type="SMART" id="SM00355">
    <property type="entry name" value="ZnF_C2H2"/>
    <property type="match status" value="4"/>
</dbReference>
<dbReference type="AlphaFoldDB" id="A0A9P0ARN0"/>
<dbReference type="Gene3D" id="3.30.160.60">
    <property type="entry name" value="Classic Zinc Finger"/>
    <property type="match status" value="4"/>
</dbReference>
<feature type="domain" description="C2H2-type" evidence="8">
    <location>
        <begin position="198"/>
        <end position="219"/>
    </location>
</feature>
<keyword evidence="4" id="KW-0863">Zinc-finger</keyword>
<dbReference type="GO" id="GO:0008270">
    <property type="term" value="F:zinc ion binding"/>
    <property type="evidence" value="ECO:0007669"/>
    <property type="project" value="UniProtKB-KW"/>
</dbReference>
<dbReference type="GO" id="GO:0010468">
    <property type="term" value="P:regulation of gene expression"/>
    <property type="evidence" value="ECO:0007669"/>
    <property type="project" value="TreeGrafter"/>
</dbReference>
<dbReference type="PANTHER" id="PTHR16515">
    <property type="entry name" value="PR DOMAIN ZINC FINGER PROTEIN"/>
    <property type="match status" value="1"/>
</dbReference>
<dbReference type="InterPro" id="IPR036236">
    <property type="entry name" value="Znf_C2H2_sf"/>
</dbReference>
<evidence type="ECO:0000256" key="7">
    <source>
        <dbReference type="ARBA" id="ARBA00023242"/>
    </source>
</evidence>
<evidence type="ECO:0000256" key="6">
    <source>
        <dbReference type="ARBA" id="ARBA00023125"/>
    </source>
</evidence>
<keyword evidence="3" id="KW-0677">Repeat</keyword>
<evidence type="ECO:0000256" key="3">
    <source>
        <dbReference type="ARBA" id="ARBA00022737"/>
    </source>
</evidence>
<dbReference type="Pfam" id="PF00096">
    <property type="entry name" value="zf-C2H2"/>
    <property type="match status" value="2"/>
</dbReference>
<dbReference type="InterPro" id="IPR013087">
    <property type="entry name" value="Znf_C2H2_type"/>
</dbReference>
<comment type="subcellular location">
    <subcellularLocation>
        <location evidence="1">Nucleus</location>
    </subcellularLocation>
</comment>
<dbReference type="PROSITE" id="PS00028">
    <property type="entry name" value="ZINC_FINGER_C2H2_1"/>
    <property type="match status" value="4"/>
</dbReference>
<dbReference type="OrthoDB" id="7485326at2759"/>
<name>A0A9P0ARN0_BRAAE</name>
<evidence type="ECO:0000256" key="4">
    <source>
        <dbReference type="ARBA" id="ARBA00022771"/>
    </source>
</evidence>
<dbReference type="FunFam" id="3.30.160.60:FF:000145">
    <property type="entry name" value="Zinc finger protein 574"/>
    <property type="match status" value="1"/>
</dbReference>
<dbReference type="SUPFAM" id="SSF57667">
    <property type="entry name" value="beta-beta-alpha zinc fingers"/>
    <property type="match status" value="3"/>
</dbReference>
<reference evidence="9" key="1">
    <citation type="submission" date="2021-12" db="EMBL/GenBank/DDBJ databases">
        <authorList>
            <person name="King R."/>
        </authorList>
    </citation>
    <scope>NUCLEOTIDE SEQUENCE</scope>
</reference>
<organism evidence="9 10">
    <name type="scientific">Brassicogethes aeneus</name>
    <name type="common">Rape pollen beetle</name>
    <name type="synonym">Meligethes aeneus</name>
    <dbReference type="NCBI Taxonomy" id="1431903"/>
    <lineage>
        <taxon>Eukaryota</taxon>
        <taxon>Metazoa</taxon>
        <taxon>Ecdysozoa</taxon>
        <taxon>Arthropoda</taxon>
        <taxon>Hexapoda</taxon>
        <taxon>Insecta</taxon>
        <taxon>Pterygota</taxon>
        <taxon>Neoptera</taxon>
        <taxon>Endopterygota</taxon>
        <taxon>Coleoptera</taxon>
        <taxon>Polyphaga</taxon>
        <taxon>Cucujiformia</taxon>
        <taxon>Nitidulidae</taxon>
        <taxon>Meligethinae</taxon>
        <taxon>Brassicogethes</taxon>
    </lineage>
</organism>
<evidence type="ECO:0000256" key="2">
    <source>
        <dbReference type="ARBA" id="ARBA00022723"/>
    </source>
</evidence>
<proteinExistence type="predicted"/>
<evidence type="ECO:0000313" key="9">
    <source>
        <dbReference type="EMBL" id="CAH0545887.1"/>
    </source>
</evidence>
<keyword evidence="10" id="KW-1185">Reference proteome</keyword>
<sequence length="315" mass="36253">MDYQYQGFNYESYPGGSAVVEHPPDEQYNFYTALIKTEEKPETYVYEQNNFVINGESDNQESWYSPTSSSSDVPEEERCNLQELTTVVPQMSANVIPQENYAYNNIVYAAPDNLNGAQYMLPSVSYVQPQTYTTYEAPYMNQYVAPMVTNEQVLTPQNSEPQGDLVTQPYSSEESNASEYFSAYEQPIEDSESEKFKCAKCNRTFTKACYLTQHKNAQHNDKKLFKCGKCGKKFASQDILDEHSEKHSENKPHKCTMCKKQYNFRADLTRHMFVHNKKNSPFVCTVCNKGFARKDHLKNHYLVHTKKTAVKVSNS</sequence>
<accession>A0A9P0ARN0</accession>
<keyword evidence="7" id="KW-0539">Nucleus</keyword>
<dbReference type="InterPro" id="IPR050331">
    <property type="entry name" value="Zinc_finger"/>
</dbReference>
<evidence type="ECO:0000313" key="10">
    <source>
        <dbReference type="Proteomes" id="UP001154078"/>
    </source>
</evidence>
<evidence type="ECO:0000256" key="1">
    <source>
        <dbReference type="ARBA" id="ARBA00004123"/>
    </source>
</evidence>
<dbReference type="Proteomes" id="UP001154078">
    <property type="component" value="Chromosome 1"/>
</dbReference>
<keyword evidence="2" id="KW-0479">Metal-binding</keyword>
<protein>
    <recommendedName>
        <fullName evidence="8">C2H2-type domain-containing protein</fullName>
    </recommendedName>
</protein>
<evidence type="ECO:0000259" key="8">
    <source>
        <dbReference type="PROSITE" id="PS00028"/>
    </source>
</evidence>
<dbReference type="PANTHER" id="PTHR16515:SF49">
    <property type="entry name" value="GASTRULA ZINC FINGER PROTEIN XLCGF49.1-LIKE-RELATED"/>
    <property type="match status" value="1"/>
</dbReference>
<dbReference type="GO" id="GO:0005634">
    <property type="term" value="C:nucleus"/>
    <property type="evidence" value="ECO:0007669"/>
    <property type="project" value="UniProtKB-SubCell"/>
</dbReference>
<feature type="domain" description="C2H2-type" evidence="8">
    <location>
        <begin position="255"/>
        <end position="275"/>
    </location>
</feature>
<keyword evidence="5" id="KW-0862">Zinc</keyword>
<feature type="domain" description="C2H2-type" evidence="8">
    <location>
        <begin position="284"/>
        <end position="304"/>
    </location>
</feature>
<dbReference type="EMBL" id="OV121132">
    <property type="protein sequence ID" value="CAH0545887.1"/>
    <property type="molecule type" value="Genomic_DNA"/>
</dbReference>
<evidence type="ECO:0000256" key="5">
    <source>
        <dbReference type="ARBA" id="ARBA00022833"/>
    </source>
</evidence>
<keyword evidence="6" id="KW-0238">DNA-binding</keyword>
<feature type="domain" description="C2H2-type" evidence="8">
    <location>
        <begin position="227"/>
        <end position="247"/>
    </location>
</feature>
<gene>
    <name evidence="9" type="ORF">MELIAE_LOCUS170</name>
</gene>
<dbReference type="GO" id="GO:0003677">
    <property type="term" value="F:DNA binding"/>
    <property type="evidence" value="ECO:0007669"/>
    <property type="project" value="UniProtKB-KW"/>
</dbReference>